<keyword evidence="5 7" id="KW-1133">Transmembrane helix</keyword>
<name>A0A8X6TAF3_NEPPI</name>
<evidence type="ECO:0000256" key="5">
    <source>
        <dbReference type="ARBA" id="ARBA00022989"/>
    </source>
</evidence>
<comment type="caution">
    <text evidence="8">The sequence shown here is derived from an EMBL/GenBank/DDBJ whole genome shotgun (WGS) entry which is preliminary data.</text>
</comment>
<dbReference type="GO" id="GO:0005886">
    <property type="term" value="C:plasma membrane"/>
    <property type="evidence" value="ECO:0007669"/>
    <property type="project" value="TreeGrafter"/>
</dbReference>
<dbReference type="GO" id="GO:0005262">
    <property type="term" value="F:calcium channel activity"/>
    <property type="evidence" value="ECO:0007669"/>
    <property type="project" value="TreeGrafter"/>
</dbReference>
<dbReference type="PANTHER" id="PTHR10846:SF73">
    <property type="entry name" value="SODIUM_CALCIUM EXCHANGER MEMBRANE REGION DOMAIN-CONTAINING PROTEIN"/>
    <property type="match status" value="1"/>
</dbReference>
<evidence type="ECO:0000256" key="1">
    <source>
        <dbReference type="ARBA" id="ARBA00004141"/>
    </source>
</evidence>
<gene>
    <name evidence="8" type="ORF">NPIL_408731</name>
</gene>
<dbReference type="EMBL" id="BMAW01052727">
    <property type="protein sequence ID" value="GFS87129.1"/>
    <property type="molecule type" value="Genomic_DNA"/>
</dbReference>
<protein>
    <submittedName>
        <fullName evidence="8">Uncharacterized protein</fullName>
    </submittedName>
</protein>
<proteinExistence type="inferred from homology"/>
<keyword evidence="9" id="KW-1185">Reference proteome</keyword>
<evidence type="ECO:0000256" key="3">
    <source>
        <dbReference type="ARBA" id="ARBA00022449"/>
    </source>
</evidence>
<keyword evidence="6 7" id="KW-0472">Membrane</keyword>
<dbReference type="AlphaFoldDB" id="A0A8X6TAF3"/>
<comment type="similarity">
    <text evidence="2">Belongs to the Ca(2+):cation antiporter (CaCA) (TC 2.A.19) family. SLC24A subfamily.</text>
</comment>
<keyword evidence="3" id="KW-0050">Antiport</keyword>
<evidence type="ECO:0000256" key="6">
    <source>
        <dbReference type="ARBA" id="ARBA00023136"/>
    </source>
</evidence>
<dbReference type="InterPro" id="IPR004481">
    <property type="entry name" value="K/Na/Ca-exchanger"/>
</dbReference>
<evidence type="ECO:0000313" key="8">
    <source>
        <dbReference type="EMBL" id="GFS87129.1"/>
    </source>
</evidence>
<dbReference type="OrthoDB" id="2127281at2759"/>
<dbReference type="PANTHER" id="PTHR10846">
    <property type="entry name" value="SODIUM/POTASSIUM/CALCIUM EXCHANGER"/>
    <property type="match status" value="1"/>
</dbReference>
<keyword evidence="3" id="KW-0813">Transport</keyword>
<evidence type="ECO:0000256" key="7">
    <source>
        <dbReference type="SAM" id="Phobius"/>
    </source>
</evidence>
<evidence type="ECO:0000256" key="2">
    <source>
        <dbReference type="ARBA" id="ARBA00005364"/>
    </source>
</evidence>
<feature type="transmembrane region" description="Helical" evidence="7">
    <location>
        <begin position="35"/>
        <end position="53"/>
    </location>
</feature>
<evidence type="ECO:0000313" key="9">
    <source>
        <dbReference type="Proteomes" id="UP000887013"/>
    </source>
</evidence>
<dbReference type="GO" id="GO:0008273">
    <property type="term" value="F:calcium, potassium:sodium antiporter activity"/>
    <property type="evidence" value="ECO:0007669"/>
    <property type="project" value="TreeGrafter"/>
</dbReference>
<dbReference type="Proteomes" id="UP000887013">
    <property type="component" value="Unassembled WGS sequence"/>
</dbReference>
<sequence length="79" mass="9039">MDGDERDTLKFVESGGAYHEFPPDLFTHTQRTRGAVIIHIAVIIYMFYAVAVVCDDYFVASLEECCSVRTWVIALFKIF</sequence>
<reference evidence="8" key="1">
    <citation type="submission" date="2020-08" db="EMBL/GenBank/DDBJ databases">
        <title>Multicomponent nature underlies the extraordinary mechanical properties of spider dragline silk.</title>
        <authorList>
            <person name="Kono N."/>
            <person name="Nakamura H."/>
            <person name="Mori M."/>
            <person name="Yoshida Y."/>
            <person name="Ohtoshi R."/>
            <person name="Malay A.D."/>
            <person name="Moran D.A.P."/>
            <person name="Tomita M."/>
            <person name="Numata K."/>
            <person name="Arakawa K."/>
        </authorList>
    </citation>
    <scope>NUCLEOTIDE SEQUENCE</scope>
</reference>
<keyword evidence="4 7" id="KW-0812">Transmembrane</keyword>
<organism evidence="8 9">
    <name type="scientific">Nephila pilipes</name>
    <name type="common">Giant wood spider</name>
    <name type="synonym">Nephila maculata</name>
    <dbReference type="NCBI Taxonomy" id="299642"/>
    <lineage>
        <taxon>Eukaryota</taxon>
        <taxon>Metazoa</taxon>
        <taxon>Ecdysozoa</taxon>
        <taxon>Arthropoda</taxon>
        <taxon>Chelicerata</taxon>
        <taxon>Arachnida</taxon>
        <taxon>Araneae</taxon>
        <taxon>Araneomorphae</taxon>
        <taxon>Entelegynae</taxon>
        <taxon>Araneoidea</taxon>
        <taxon>Nephilidae</taxon>
        <taxon>Nephila</taxon>
    </lineage>
</organism>
<comment type="subcellular location">
    <subcellularLocation>
        <location evidence="1">Membrane</location>
        <topology evidence="1">Multi-pass membrane protein</topology>
    </subcellularLocation>
</comment>
<accession>A0A8X6TAF3</accession>
<evidence type="ECO:0000256" key="4">
    <source>
        <dbReference type="ARBA" id="ARBA00022692"/>
    </source>
</evidence>
<dbReference type="GO" id="GO:0006874">
    <property type="term" value="P:intracellular calcium ion homeostasis"/>
    <property type="evidence" value="ECO:0007669"/>
    <property type="project" value="TreeGrafter"/>
</dbReference>